<dbReference type="CDD" id="cd05389">
    <property type="entry name" value="CobQ_N"/>
    <property type="match status" value="1"/>
</dbReference>
<dbReference type="UniPathway" id="UPA00148"/>
<evidence type="ECO:0000256" key="3">
    <source>
        <dbReference type="ARBA" id="ARBA00022962"/>
    </source>
</evidence>
<dbReference type="SUPFAM" id="SSF52317">
    <property type="entry name" value="Class I glutamine amidotransferase-like"/>
    <property type="match status" value="1"/>
</dbReference>
<dbReference type="InterPro" id="IPR002586">
    <property type="entry name" value="CobQ/CobB/MinD/ParA_Nub-bd_dom"/>
</dbReference>
<feature type="active site" evidence="4">
    <location>
        <position position="435"/>
    </location>
</feature>
<dbReference type="AlphaFoldDB" id="A0A2N5GS02"/>
<dbReference type="CDD" id="cd01750">
    <property type="entry name" value="GATase1_CobQ"/>
    <property type="match status" value="1"/>
</dbReference>
<evidence type="ECO:0000256" key="4">
    <source>
        <dbReference type="HAMAP-Rule" id="MF_00028"/>
    </source>
</evidence>
<dbReference type="Proteomes" id="UP000235114">
    <property type="component" value="Unassembled WGS sequence"/>
</dbReference>
<dbReference type="EMBL" id="PGVA01000003">
    <property type="protein sequence ID" value="PLR86313.1"/>
    <property type="molecule type" value="Genomic_DNA"/>
</dbReference>
<dbReference type="HAMAP" id="MF_00028">
    <property type="entry name" value="CobQ"/>
    <property type="match status" value="1"/>
</dbReference>
<evidence type="ECO:0000256" key="2">
    <source>
        <dbReference type="ARBA" id="ARBA00022573"/>
    </source>
</evidence>
<dbReference type="Gene3D" id="3.40.50.880">
    <property type="match status" value="1"/>
</dbReference>
<keyword evidence="10" id="KW-1185">Reference proteome</keyword>
<comment type="function">
    <text evidence="4">Catalyzes amidations at positions B, D, E, and G on adenosylcobyrinic A,C-diamide. NH(2) groups are provided by glutamine, and one molecule of ATP is hydrogenolyzed for each amidation.</text>
</comment>
<comment type="pathway">
    <text evidence="1 4">Cofactor biosynthesis; adenosylcobalamin biosynthesis.</text>
</comment>
<protein>
    <recommendedName>
        <fullName evidence="4">Cobyric acid synthase</fullName>
    </recommendedName>
</protein>
<evidence type="ECO:0000259" key="5">
    <source>
        <dbReference type="Pfam" id="PF01656"/>
    </source>
</evidence>
<feature type="domain" description="CobB/CobQ-like glutamine amidotransferase" evidence="6">
    <location>
        <begin position="253"/>
        <end position="443"/>
    </location>
</feature>
<dbReference type="InterPro" id="IPR033949">
    <property type="entry name" value="CobQ_GATase1"/>
</dbReference>
<dbReference type="Proteomes" id="UP000234951">
    <property type="component" value="Unassembled WGS sequence"/>
</dbReference>
<dbReference type="GO" id="GO:0009236">
    <property type="term" value="P:cobalamin biosynthetic process"/>
    <property type="evidence" value="ECO:0007669"/>
    <property type="project" value="UniProtKB-UniRule"/>
</dbReference>
<evidence type="ECO:0000313" key="10">
    <source>
        <dbReference type="Proteomes" id="UP000235114"/>
    </source>
</evidence>
<dbReference type="PANTHER" id="PTHR21343:SF1">
    <property type="entry name" value="COBYRIC ACID SYNTHASE"/>
    <property type="match status" value="1"/>
</dbReference>
<dbReference type="InterPro" id="IPR029062">
    <property type="entry name" value="Class_I_gatase-like"/>
</dbReference>
<gene>
    <name evidence="4" type="primary">cobQ</name>
    <name evidence="7" type="ORF">CU635_01560</name>
    <name evidence="8" type="ORF">CVD25_07405</name>
</gene>
<dbReference type="NCBIfam" id="TIGR00313">
    <property type="entry name" value="cobQ"/>
    <property type="match status" value="1"/>
</dbReference>
<dbReference type="Pfam" id="PF01656">
    <property type="entry name" value="CbiA"/>
    <property type="match status" value="1"/>
</dbReference>
<dbReference type="Pfam" id="PF07685">
    <property type="entry name" value="GATase_3"/>
    <property type="match status" value="1"/>
</dbReference>
<keyword evidence="3 4" id="KW-0315">Glutamine amidotransferase</keyword>
<evidence type="ECO:0000313" key="9">
    <source>
        <dbReference type="Proteomes" id="UP000234951"/>
    </source>
</evidence>
<feature type="domain" description="CobQ/CobB/MinD/ParA nucleotide binding" evidence="5">
    <location>
        <begin position="4"/>
        <end position="228"/>
    </location>
</feature>
<dbReference type="OrthoDB" id="9808302at2"/>
<evidence type="ECO:0000259" key="6">
    <source>
        <dbReference type="Pfam" id="PF07685"/>
    </source>
</evidence>
<dbReference type="SUPFAM" id="SSF52540">
    <property type="entry name" value="P-loop containing nucleoside triphosphate hydrolases"/>
    <property type="match status" value="1"/>
</dbReference>
<feature type="active site" description="Nucleophile" evidence="4">
    <location>
        <position position="332"/>
    </location>
</feature>
<organism evidence="7 9">
    <name type="scientific">Bacillus canaveralius</name>
    <dbReference type="NCBI Taxonomy" id="1403243"/>
    <lineage>
        <taxon>Bacteria</taxon>
        <taxon>Bacillati</taxon>
        <taxon>Bacillota</taxon>
        <taxon>Bacilli</taxon>
        <taxon>Bacillales</taxon>
        <taxon>Bacillaceae</taxon>
        <taxon>Bacillus</taxon>
    </lineage>
</organism>
<dbReference type="InterPro" id="IPR047045">
    <property type="entry name" value="CobQ_N"/>
</dbReference>
<comment type="caution">
    <text evidence="7">The sequence shown here is derived from an EMBL/GenBank/DDBJ whole genome shotgun (WGS) entry which is preliminary data.</text>
</comment>
<dbReference type="NCBIfam" id="NF001989">
    <property type="entry name" value="PRK00784.1"/>
    <property type="match status" value="1"/>
</dbReference>
<accession>A0A2N5GS02</accession>
<comment type="similarity">
    <text evidence="4">Belongs to the CobB/CobQ family. CobQ subfamily.</text>
</comment>
<dbReference type="EMBL" id="PGVD01000021">
    <property type="protein sequence ID" value="PLR98546.1"/>
    <property type="molecule type" value="Genomic_DNA"/>
</dbReference>
<reference evidence="7 9" key="1">
    <citation type="submission" date="2017-11" db="EMBL/GenBank/DDBJ databases">
        <title>Comparitive Functional Genomics of Dry Heat Resistant strains isolated from the Viking Spacecraft.</title>
        <authorList>
            <person name="Seuylemezian A."/>
            <person name="Cooper K."/>
            <person name="Vaishampayan P."/>
        </authorList>
    </citation>
    <scope>NUCLEOTIDE SEQUENCE [LARGE SCALE GENOMIC DNA]</scope>
    <source>
        <strain evidence="7 9">M4.6</strain>
    </source>
</reference>
<name>A0A2N5GS02_9BACI</name>
<dbReference type="PROSITE" id="PS51274">
    <property type="entry name" value="GATASE_COBBQ"/>
    <property type="match status" value="1"/>
</dbReference>
<evidence type="ECO:0000313" key="8">
    <source>
        <dbReference type="EMBL" id="PLR98546.1"/>
    </source>
</evidence>
<dbReference type="PANTHER" id="PTHR21343">
    <property type="entry name" value="DETHIOBIOTIN SYNTHETASE"/>
    <property type="match status" value="1"/>
</dbReference>
<dbReference type="Gene3D" id="3.40.50.300">
    <property type="entry name" value="P-loop containing nucleotide triphosphate hydrolases"/>
    <property type="match status" value="1"/>
</dbReference>
<dbReference type="InterPro" id="IPR004459">
    <property type="entry name" value="CobQ_synth"/>
</dbReference>
<dbReference type="InterPro" id="IPR011698">
    <property type="entry name" value="GATase_3"/>
</dbReference>
<reference evidence="8 10" key="2">
    <citation type="submission" date="2017-12" db="EMBL/GenBank/DDBJ databases">
        <title>Comparative Functional Genomics of Dry Heat Resistant strains isolated from the Viking Spacecraft.</title>
        <authorList>
            <person name="Seuylemezian A."/>
            <person name="Cooper K."/>
            <person name="Vaishampayan P."/>
        </authorList>
    </citation>
    <scope>NUCLEOTIDE SEQUENCE [LARGE SCALE GENOMIC DNA]</scope>
    <source>
        <strain evidence="8 10">ATCC 29669</strain>
    </source>
</reference>
<proteinExistence type="inferred from homology"/>
<dbReference type="GO" id="GO:0003824">
    <property type="term" value="F:catalytic activity"/>
    <property type="evidence" value="ECO:0007669"/>
    <property type="project" value="InterPro"/>
</dbReference>
<keyword evidence="2 4" id="KW-0169">Cobalamin biosynthesis</keyword>
<evidence type="ECO:0000313" key="7">
    <source>
        <dbReference type="EMBL" id="PLR86313.1"/>
    </source>
</evidence>
<sequence length="500" mass="55438">MNGIMFQGTASDVGKSLIVTAICRLLAGEGYRVAPFKSQNMSNNSYVTSDGKEIGRAQGLQAEAAGTEAIVWMNPILLKPRSDQQAEVVLLGETFQTLSGRDYRDTFYEKGIATIKEALSRLEKDYELIIMEGAGSPVEINLKDKELVNMKVAELADVPVILIADIDRGGVFASIVGTLGLLSPRERSRVKGIIINKFRGDSELFTDGISWIEAKTGLPVLGVLPYLDQHMIEGEDSLSLPDRFSLQGKTGLDIAVLRLPYLSNYSDIEPFLYEEDVAIRWVGSNKTFGRPDAVIIPGTKSTISDLTYLRKQGLDQLLIKYLQEGGTIIGLCGGYQMLSRTLIDAEGSDTGTPGKSVPGLGLIPAVTTFYEKKITVRASGSLYKNQEISIEGYEIHLGQTLPENGESLTPFLLLEDNRREGICELNGRVIGTYVHHLFHNDEWRSEWLNRLRSRKGLQTHKPVMLKTLKEQKYDELAERFAPHLDWQTLKEMMIGSGSRC</sequence>
<evidence type="ECO:0000256" key="1">
    <source>
        <dbReference type="ARBA" id="ARBA00004953"/>
    </source>
</evidence>
<dbReference type="GO" id="GO:0015420">
    <property type="term" value="F:ABC-type vitamin B12 transporter activity"/>
    <property type="evidence" value="ECO:0007669"/>
    <property type="project" value="UniProtKB-UniRule"/>
</dbReference>
<dbReference type="InterPro" id="IPR027417">
    <property type="entry name" value="P-loop_NTPase"/>
</dbReference>
<dbReference type="RefSeq" id="WP_101575408.1">
    <property type="nucleotide sequence ID" value="NZ_PGVA01000003.1"/>
</dbReference>